<dbReference type="Proteomes" id="UP000288943">
    <property type="component" value="Chromosome"/>
</dbReference>
<feature type="transmembrane region" description="Helical" evidence="1">
    <location>
        <begin position="161"/>
        <end position="179"/>
    </location>
</feature>
<keyword evidence="1" id="KW-0472">Membrane</keyword>
<dbReference type="GeneID" id="95375759"/>
<evidence type="ECO:0000313" key="3">
    <source>
        <dbReference type="EMBL" id="QAV18569.1"/>
    </source>
</evidence>
<evidence type="ECO:0000313" key="5">
    <source>
        <dbReference type="Proteomes" id="UP001527202"/>
    </source>
</evidence>
<keyword evidence="3" id="KW-0378">Hydrolase</keyword>
<feature type="transmembrane region" description="Helical" evidence="1">
    <location>
        <begin position="136"/>
        <end position="155"/>
    </location>
</feature>
<dbReference type="PANTHER" id="PTHR40031:SF1">
    <property type="entry name" value="MEMBRANE-BOUND METAL-DEPENDENT HYDROLASE"/>
    <property type="match status" value="1"/>
</dbReference>
<evidence type="ECO:0000313" key="4">
    <source>
        <dbReference type="Proteomes" id="UP000288943"/>
    </source>
</evidence>
<sequence length="324" mass="35914">MDTGSHLLFGITLAGLATLQPEVAHDPLLLQAVLAATVAGSHAPDLDTIARLKGYAVYLRHHRGITHSLPALLVWPALLSALAAAVFGTWDHYALLYGWAAIAVILHVGLDLLNAYGVQCLRPFSSRWLHLDILPLTDPFLLALHGGGALLWVAGAANPEMWMAAVYGASFTYVMARWLHKRILLRRLTGYAKDLLGAAGPLQLVPGLTWRSWQFAAETEHSFHSGTVRGSRIVLKDTYVKDRTHPVVEAAMAAEGVRAFLDFAQSSHVSWDSHGEGYVVKWREVRFWHEHKLPFGIDVTLDREMKVLSEQLGWTKKAWEPPYV</sequence>
<evidence type="ECO:0000256" key="1">
    <source>
        <dbReference type="SAM" id="Phobius"/>
    </source>
</evidence>
<dbReference type="GO" id="GO:0016787">
    <property type="term" value="F:hydrolase activity"/>
    <property type="evidence" value="ECO:0007669"/>
    <property type="project" value="UniProtKB-KW"/>
</dbReference>
<organism evidence="3 4">
    <name type="scientific">Paenibacillus chitinolyticus</name>
    <dbReference type="NCBI Taxonomy" id="79263"/>
    <lineage>
        <taxon>Bacteria</taxon>
        <taxon>Bacillati</taxon>
        <taxon>Bacillota</taxon>
        <taxon>Bacilli</taxon>
        <taxon>Bacillales</taxon>
        <taxon>Paenibacillaceae</taxon>
        <taxon>Paenibacillus</taxon>
    </lineage>
</organism>
<feature type="transmembrane region" description="Helical" evidence="1">
    <location>
        <begin position="96"/>
        <end position="116"/>
    </location>
</feature>
<keyword evidence="1" id="KW-0812">Transmembrane</keyword>
<reference evidence="3 4" key="1">
    <citation type="submission" date="2018-01" db="EMBL/GenBank/DDBJ databases">
        <title>The whole genome sequencing and assembly of Paenibacillus chitinolyticus KCCM 41400 strain.</title>
        <authorList>
            <person name="Kim J.-Y."/>
            <person name="Park M.-K."/>
            <person name="Lee Y.-J."/>
            <person name="Yi H."/>
            <person name="Bahn Y.-S."/>
            <person name="Kim J.F."/>
            <person name="Lee D.-W."/>
        </authorList>
    </citation>
    <scope>NUCLEOTIDE SEQUENCE [LARGE SCALE GENOMIC DNA]</scope>
    <source>
        <strain evidence="3 4">KCCM 41400</strain>
    </source>
</reference>
<dbReference type="InterPro" id="IPR053170">
    <property type="entry name" value="Transcription_regulator"/>
</dbReference>
<dbReference type="OrthoDB" id="110250at2"/>
<dbReference type="Proteomes" id="UP001527202">
    <property type="component" value="Unassembled WGS sequence"/>
</dbReference>
<reference evidence="2 5" key="2">
    <citation type="submission" date="2022-05" db="EMBL/GenBank/DDBJ databases">
        <title>Genome Sequencing of Bee-Associated Microbes.</title>
        <authorList>
            <person name="Dunlap C."/>
        </authorList>
    </citation>
    <scope>NUCLEOTIDE SEQUENCE [LARGE SCALE GENOMIC DNA]</scope>
    <source>
        <strain evidence="2 5">NRRL B-23120</strain>
    </source>
</reference>
<dbReference type="Pfam" id="PF04307">
    <property type="entry name" value="YdjM"/>
    <property type="match status" value="1"/>
</dbReference>
<keyword evidence="5" id="KW-1185">Reference proteome</keyword>
<dbReference type="RefSeq" id="WP_042228097.1">
    <property type="nucleotide sequence ID" value="NZ_CP026520.1"/>
</dbReference>
<protein>
    <submittedName>
        <fullName evidence="3">Metal-dependent hydrolase</fullName>
    </submittedName>
</protein>
<name>A0A410WVV9_9BACL</name>
<keyword evidence="1" id="KW-1133">Transmembrane helix</keyword>
<dbReference type="KEGG" id="pchi:PC41400_13145"/>
<dbReference type="EMBL" id="CP026520">
    <property type="protein sequence ID" value="QAV18569.1"/>
    <property type="molecule type" value="Genomic_DNA"/>
</dbReference>
<dbReference type="AlphaFoldDB" id="A0A410WVV9"/>
<accession>A0A410WVV9</accession>
<gene>
    <name evidence="2" type="ORF">M5X16_00035</name>
    <name evidence="3" type="ORF">PC41400_13145</name>
</gene>
<dbReference type="InterPro" id="IPR007404">
    <property type="entry name" value="YdjM-like"/>
</dbReference>
<dbReference type="EMBL" id="JAMDMJ010000001">
    <property type="protein sequence ID" value="MCY9594167.1"/>
    <property type="molecule type" value="Genomic_DNA"/>
</dbReference>
<proteinExistence type="predicted"/>
<evidence type="ECO:0000313" key="2">
    <source>
        <dbReference type="EMBL" id="MCY9594167.1"/>
    </source>
</evidence>
<feature type="transmembrane region" description="Helical" evidence="1">
    <location>
        <begin position="69"/>
        <end position="90"/>
    </location>
</feature>
<dbReference type="PANTHER" id="PTHR40031">
    <property type="entry name" value="HYPOTHETICAL MEMBRANE SPANNING PROTEIN"/>
    <property type="match status" value="1"/>
</dbReference>